<organism evidence="3 4">
    <name type="scientific">Coccomyxa subellipsoidea (strain C-169)</name>
    <name type="common">Green microalga</name>
    <dbReference type="NCBI Taxonomy" id="574566"/>
    <lineage>
        <taxon>Eukaryota</taxon>
        <taxon>Viridiplantae</taxon>
        <taxon>Chlorophyta</taxon>
        <taxon>core chlorophytes</taxon>
        <taxon>Trebouxiophyceae</taxon>
        <taxon>Trebouxiophyceae incertae sedis</taxon>
        <taxon>Coccomyxaceae</taxon>
        <taxon>Coccomyxa</taxon>
        <taxon>Coccomyxa subellipsoidea</taxon>
    </lineage>
</organism>
<feature type="region of interest" description="Disordered" evidence="2">
    <location>
        <begin position="1071"/>
        <end position="1105"/>
    </location>
</feature>
<reference evidence="3 4" key="1">
    <citation type="journal article" date="2012" name="Genome Biol.">
        <title>The genome of the polar eukaryotic microalga coccomyxa subellipsoidea reveals traits of cold adaptation.</title>
        <authorList>
            <person name="Blanc G."/>
            <person name="Agarkova I."/>
            <person name="Grimwood J."/>
            <person name="Kuo A."/>
            <person name="Brueggeman A."/>
            <person name="Dunigan D."/>
            <person name="Gurnon J."/>
            <person name="Ladunga I."/>
            <person name="Lindquist E."/>
            <person name="Lucas S."/>
            <person name="Pangilinan J."/>
            <person name="Proschold T."/>
            <person name="Salamov A."/>
            <person name="Schmutz J."/>
            <person name="Weeks D."/>
            <person name="Yamada T."/>
            <person name="Claverie J.M."/>
            <person name="Grigoriev I."/>
            <person name="Van Etten J."/>
            <person name="Lomsadze A."/>
            <person name="Borodovsky M."/>
        </authorList>
    </citation>
    <scope>NUCLEOTIDE SEQUENCE [LARGE SCALE GENOMIC DNA]</scope>
    <source>
        <strain evidence="3 4">C-169</strain>
    </source>
</reference>
<feature type="compositionally biased region" description="Low complexity" evidence="2">
    <location>
        <begin position="1093"/>
        <end position="1105"/>
    </location>
</feature>
<dbReference type="InterPro" id="IPR016024">
    <property type="entry name" value="ARM-type_fold"/>
</dbReference>
<feature type="compositionally biased region" description="Low complexity" evidence="2">
    <location>
        <begin position="730"/>
        <end position="746"/>
    </location>
</feature>
<feature type="region of interest" description="Disordered" evidence="2">
    <location>
        <begin position="809"/>
        <end position="833"/>
    </location>
</feature>
<dbReference type="EMBL" id="AGSI01000008">
    <property type="protein sequence ID" value="EIE23038.1"/>
    <property type="molecule type" value="Genomic_DNA"/>
</dbReference>
<protein>
    <submittedName>
        <fullName evidence="3">Uncharacterized protein</fullName>
    </submittedName>
</protein>
<proteinExistence type="predicted"/>
<feature type="compositionally biased region" description="Basic and acidic residues" evidence="2">
    <location>
        <begin position="1244"/>
        <end position="1257"/>
    </location>
</feature>
<feature type="region of interest" description="Disordered" evidence="2">
    <location>
        <begin position="1334"/>
        <end position="1358"/>
    </location>
</feature>
<feature type="region of interest" description="Disordered" evidence="2">
    <location>
        <begin position="311"/>
        <end position="343"/>
    </location>
</feature>
<evidence type="ECO:0000256" key="1">
    <source>
        <dbReference type="PROSITE-ProRule" id="PRU00259"/>
    </source>
</evidence>
<accession>I0YXB9</accession>
<dbReference type="InterPro" id="IPR011989">
    <property type="entry name" value="ARM-like"/>
</dbReference>
<dbReference type="Gene3D" id="1.25.10.10">
    <property type="entry name" value="Leucine-rich Repeat Variant"/>
    <property type="match status" value="1"/>
</dbReference>
<feature type="region of interest" description="Disordered" evidence="2">
    <location>
        <begin position="73"/>
        <end position="113"/>
    </location>
</feature>
<feature type="region of interest" description="Disordered" evidence="2">
    <location>
        <begin position="714"/>
        <end position="746"/>
    </location>
</feature>
<keyword evidence="4" id="KW-1185">Reference proteome</keyword>
<name>I0YXB9_COCSC</name>
<feature type="compositionally biased region" description="Polar residues" evidence="2">
    <location>
        <begin position="987"/>
        <end position="1007"/>
    </location>
</feature>
<feature type="compositionally biased region" description="Low complexity" evidence="2">
    <location>
        <begin position="1211"/>
        <end position="1234"/>
    </location>
</feature>
<dbReference type="SMART" id="SM00185">
    <property type="entry name" value="ARM"/>
    <property type="match status" value="4"/>
</dbReference>
<feature type="compositionally biased region" description="Low complexity" evidence="2">
    <location>
        <begin position="97"/>
        <end position="113"/>
    </location>
</feature>
<feature type="region of interest" description="Disordered" evidence="2">
    <location>
        <begin position="2178"/>
        <end position="2203"/>
    </location>
</feature>
<evidence type="ECO:0000313" key="3">
    <source>
        <dbReference type="EMBL" id="EIE23038.1"/>
    </source>
</evidence>
<feature type="compositionally biased region" description="Basic and acidic residues" evidence="2">
    <location>
        <begin position="2178"/>
        <end position="2190"/>
    </location>
</feature>
<dbReference type="SUPFAM" id="SSF48371">
    <property type="entry name" value="ARM repeat"/>
    <property type="match status" value="2"/>
</dbReference>
<feature type="region of interest" description="Disordered" evidence="2">
    <location>
        <begin position="1211"/>
        <end position="1261"/>
    </location>
</feature>
<dbReference type="Proteomes" id="UP000007264">
    <property type="component" value="Unassembled WGS sequence"/>
</dbReference>
<feature type="region of interest" description="Disordered" evidence="2">
    <location>
        <begin position="653"/>
        <end position="676"/>
    </location>
</feature>
<dbReference type="GeneID" id="17041026"/>
<dbReference type="InterPro" id="IPR000225">
    <property type="entry name" value="Armadillo"/>
</dbReference>
<feature type="compositionally biased region" description="Low complexity" evidence="2">
    <location>
        <begin position="815"/>
        <end position="828"/>
    </location>
</feature>
<comment type="caution">
    <text evidence="3">The sequence shown here is derived from an EMBL/GenBank/DDBJ whole genome shotgun (WGS) entry which is preliminary data.</text>
</comment>
<feature type="compositionally biased region" description="Low complexity" evidence="2">
    <location>
        <begin position="327"/>
        <end position="343"/>
    </location>
</feature>
<dbReference type="PROSITE" id="PS50176">
    <property type="entry name" value="ARM_REPEAT"/>
    <property type="match status" value="1"/>
</dbReference>
<feature type="compositionally biased region" description="Polar residues" evidence="2">
    <location>
        <begin position="584"/>
        <end position="604"/>
    </location>
</feature>
<feature type="region of interest" description="Disordered" evidence="2">
    <location>
        <begin position="1466"/>
        <end position="1505"/>
    </location>
</feature>
<feature type="repeat" description="ARM" evidence="1">
    <location>
        <begin position="1756"/>
        <end position="1800"/>
    </location>
</feature>
<feature type="region of interest" description="Disordered" evidence="2">
    <location>
        <begin position="1120"/>
        <end position="1161"/>
    </location>
</feature>
<dbReference type="KEGG" id="csl:COCSUDRAFT_47478"/>
<feature type="region of interest" description="Disordered" evidence="2">
    <location>
        <begin position="406"/>
        <end position="430"/>
    </location>
</feature>
<feature type="region of interest" description="Disordered" evidence="2">
    <location>
        <begin position="986"/>
        <end position="1036"/>
    </location>
</feature>
<feature type="compositionally biased region" description="Low complexity" evidence="2">
    <location>
        <begin position="412"/>
        <end position="425"/>
    </location>
</feature>
<dbReference type="RefSeq" id="XP_005647582.1">
    <property type="nucleotide sequence ID" value="XM_005647525.1"/>
</dbReference>
<sequence>MQSSATEPAAALESLKAGLSGCCSSLIAQDDTLLHPLADNLAAQTSHKRGSTAQPMSRNVSLRSVRFSLELERPTSAEADPSESAAAGSFSSCPSEPSAVSATQQASSASPATSAVLNSVPLVAVGMDYSFTERGALPEGLEASGLATAFGPEPRADEAPQPDGVSARIQVGDALVALLEHHHKHRYAVATADPDEVAASKGFSGGTGGDEPVELDRRARSLTRSLARSASSSPLVQLLAMHRKRRENLTGWQDDSSVPLGDNLTPPKPVPFPPPSIYTLPSPLPAKLQMRPDIARARLGEEVSALVAASRGASSAGSGPQSLRGPSSVQSMHSSSGSSSAGGSVHFAFSAPSSVAGSGSSDLPARPEAAALAGSQCPGCGSMTQCCCKDMDLAGHPSLEGSLETGVELATSAPSQSSSESTSKSALLDAPSAQSSTIRKMLAAQLTDQASLAGATAGSGPGSTTPQKIIEAARGASFNEVLARCLSLGSESASPGSKKAAAGDEQIIAPFIPIDASSLDKLDLGQAIKPGKTSRWSFDSALLPQYVHGRPNIVERRSMDGASVSVGSSGEASDAISGALKQALRSQLTTPASSRRGSEDTPSSAVAAADREEACPSQRNSSEQPKPPQPACLPQQQLAQLALSSQLFGENLTGWQDDSSVPLGDNLTPPKPVPFPPPSIYTLPSPLPAKLQMRPDIARARLGEEVSALVAASRGASSAGSGPQSLRGPSSVQSMHSSSGSSSAGGSVHFAFSAPSSVAGSGSSDLPARPEAAALAGSQCPGCGSMTQCCCKDMDLAGHPSLEGSLETGVELATSAPSQSSSESTSKSALLDAPSAQSSTIRKMLAAQLTDQASLAGATAGSGPGSTTPQKIIEAARGASFNEVLARCLSLGSESASPGSKKAAAGDEQIIAPFIPIDASSLDKLDLGQAIKPGKTSRWSFDSALLPQYVHGRPNIVERRSMDGASVSVGSSGEASDAISGALKQALRSQLTTPASSRRGSEDTPSSAVAAADREEACPSQRNSSEQPKPPQPACLPQQQLAQLALSSQLFGSLPPVVTALPQPPQLLRRCSSERRRSGSWLPTVDESPPAPSAAESPVSLAPHDAAAAAKARLFHTPEDTFNAVPGRHSFGGPPVSWRPPMSPRRMSTSDGARPGASNEPARTLEALGLAGITTPRRLSCARSRSNAQQAKQRGADAAQAAVAAVSRVLQRPSQEAARPQRASSLSASAQSAPGTAKTGDVSSRVEDLKDGQKRQVEAPSDTTAGVLAAVALQLAVQGDDMPGSLSATASPAANLSPLFQSLRPLRVPSTQRQQPAADPRQAANTRELSLAHLVQDATRTDSGSSKDTKSSREISASSEQLLLAPTHEAAMSQPSPAQMCASAPAAAAAAEGRPGAASSGAASRGAAARALFSMGGSADAASRAVVRSMGRSRNGVREGAGVSLHPSKSEAFAGIKDGVSLSGAEESLPAAEAERPRRTVTFSPGTPPVRSEPAPFSPERLPDSFPLATAEEASRGPCGSPFVLGGPAAAVPQSTFWGHPALSAPPSAAAVPAPGKLQHLQPLYNCPARSGSHELQDTYGAHRVRAETVRAEQLRCGSGSQTRLGLGLMPPSAMWVEHRAVLHHRGHFSMDAIRDRPHDAFSPASGLLPFPHPVFEGTPENMEKQRRDSYLARTLSNMARAKLDHAMALAAEKDGPPEKWEMSFTDDGPEPTFGHTSGSEEGAISRAKRMMAEAAAAHPSHAYFTDGNIARRDADGITALLDVLATPKTGTEMQERALSTLAFLATSAANAKILLAANGVAVLVPLLGTRSDGVVIAAGGILRRLLPLPNGQAWPQTLCPLAFRSGCGHCNFRLGAFVEENGLAILTSLLSASKSKPVLLTALRTLICLTEGCSSVDESSGDGASLVARCGAVPAAVRLACPAAYGGDASSTVANSGVAAGGAKSGADSGVKPGSADPVPLAALALLLKLAGRPELRSSLRAANLMSALAAMMVPGAPEALLSPAIQLTAMLASDMAAAAEFAARGGVIGLMALVSDGGDTEGVIAVQAAAVLGCLVQCSRARSAVWAAGGGSTLLPALLQSTPLALSGLLYLMSCLAEFKDLRAELESADAVPMLLDLLATCTDTQIQAATVSLLRIFTRSGKTLCPILEHQPSCFASEAGPKPVRAVNMERRSFDSCQKKQADRKPDMAAPGRSQSLSLF</sequence>
<feature type="compositionally biased region" description="Low complexity" evidence="2">
    <location>
        <begin position="76"/>
        <end position="89"/>
    </location>
</feature>
<dbReference type="OrthoDB" id="10580479at2759"/>
<feature type="region of interest" description="Disordered" evidence="2">
    <location>
        <begin position="583"/>
        <end position="633"/>
    </location>
</feature>
<gene>
    <name evidence="3" type="ORF">COCSUDRAFT_47478</name>
</gene>
<feature type="region of interest" description="Disordered" evidence="2">
    <location>
        <begin position="248"/>
        <end position="271"/>
    </location>
</feature>
<evidence type="ECO:0000313" key="4">
    <source>
        <dbReference type="Proteomes" id="UP000007264"/>
    </source>
</evidence>
<evidence type="ECO:0000256" key="2">
    <source>
        <dbReference type="SAM" id="MobiDB-lite"/>
    </source>
</evidence>